<keyword evidence="6" id="KW-0472">Membrane</keyword>
<evidence type="ECO:0000256" key="4">
    <source>
        <dbReference type="ARBA" id="ARBA00022729"/>
    </source>
</evidence>
<dbReference type="PANTHER" id="PTHR12815:SF47">
    <property type="entry name" value="TRANSLOCATION AND ASSEMBLY MODULE SUBUNIT TAMA"/>
    <property type="match status" value="1"/>
</dbReference>
<dbReference type="GO" id="GO:0009279">
    <property type="term" value="C:cell outer membrane"/>
    <property type="evidence" value="ECO:0007669"/>
    <property type="project" value="UniProtKB-UniRule"/>
</dbReference>
<dbReference type="Pfam" id="PF07244">
    <property type="entry name" value="POTRA"/>
    <property type="match status" value="5"/>
</dbReference>
<evidence type="ECO:0000256" key="7">
    <source>
        <dbReference type="ARBA" id="ARBA00023237"/>
    </source>
</evidence>
<dbReference type="NCBIfam" id="TIGR03303">
    <property type="entry name" value="OM_YaeT"/>
    <property type="match status" value="1"/>
</dbReference>
<dbReference type="KEGG" id="sbf:JCM31447_28730"/>
<dbReference type="PANTHER" id="PTHR12815">
    <property type="entry name" value="SORTING AND ASSEMBLY MACHINERY SAMM50 PROTEIN FAMILY MEMBER"/>
    <property type="match status" value="1"/>
</dbReference>
<feature type="domain" description="POTRA" evidence="10">
    <location>
        <begin position="366"/>
        <end position="439"/>
    </location>
</feature>
<dbReference type="Gene3D" id="2.40.160.50">
    <property type="entry name" value="membrane protein fhac: a member of the omp85/tpsb transporter family"/>
    <property type="match status" value="1"/>
</dbReference>
<dbReference type="PIRSF" id="PIRSF006076">
    <property type="entry name" value="OM_assembly_OMP85"/>
    <property type="match status" value="1"/>
</dbReference>
<dbReference type="EMBL" id="AP019368">
    <property type="protein sequence ID" value="BBH54408.1"/>
    <property type="molecule type" value="Genomic_DNA"/>
</dbReference>
<comment type="subcellular location">
    <subcellularLocation>
        <location evidence="1">Membrane</location>
    </subcellularLocation>
</comment>
<dbReference type="RefSeq" id="WP_130612088.1">
    <property type="nucleotide sequence ID" value="NZ_AP019368.1"/>
</dbReference>
<evidence type="ECO:0000259" key="10">
    <source>
        <dbReference type="PROSITE" id="PS51779"/>
    </source>
</evidence>
<dbReference type="InterPro" id="IPR034746">
    <property type="entry name" value="POTRA"/>
</dbReference>
<dbReference type="InterPro" id="IPR010827">
    <property type="entry name" value="BamA/TamA_POTRA"/>
</dbReference>
<dbReference type="InterPro" id="IPR000184">
    <property type="entry name" value="Bac_surfAg_D15"/>
</dbReference>
<evidence type="ECO:0000313" key="12">
    <source>
        <dbReference type="Proteomes" id="UP000291236"/>
    </source>
</evidence>
<dbReference type="Pfam" id="PF01103">
    <property type="entry name" value="Omp85"/>
    <property type="match status" value="1"/>
</dbReference>
<keyword evidence="3" id="KW-0812">Transmembrane</keyword>
<sequence>MFGLKKYRFLDKTFIFGTSSLVLALAGQVVAQTPLQQPTAQALHGVVSKITIIGNKTVTNEAILNLMSIKQGTNLTANSVAKDIKSIFSSSYFQDVKFDLGLNGELIISVIEKPTVHDILYEGFDIVSSSSLKDKIVTKKYTIVDEKKLSQDLRSIEQAYIEKGYYLAKASYTLESTQSGSVNIVFKIKENRPIEVRKVNLLGNDYFSDSELQSFMVTKPFSWNSILTSSGLFRDEYVAADQQNITYYYRDNGYAESTVIAPISRLTRNKKDINVSFFIEEGERFNIGSIKILGDLIENEEEIKNKLLLKEKEIYRISKFNYDMKNLKVIYGDQGYAFTYIYPTFNIDRAKKLYNINYTITKGEKAYIRKITIEGNVKTRDNVIRRAIKINEGQLFNATKIEKSKSLIEKLGYFETVQLVQEPDQAHNAVDIKVLVKEKSTGSLSASLGASPDTNGSSGLSFFGQLQYQERNLIGKAYGVGANVQISPSPRGNGSVNYTLSLNFGNPSIYDGPWSFGTNLTTSLNEQSVTTSSSIEQVYITQTTNSFGFSIGREILENLRFNLGYNISETNTDPSVPLTQKFYASGRTEKISQTLTYDITDNYVSPTSGLFLSGTNAFGFELFGGQYKFGTMSGLGALYIPLDFSENYRTNFRIAFQPKYVYQTSKSNSVPYWERLTLGNSYYMKGYSGPGEALTTTAAVAISPITGQTTTFTIGGNRSFYGVIEYFVPIIPQAGLRLVTFGEAGTVLDDYDTFSFDKIKYDIGFGFRWTTPIAPFRFEWAFPIEQGNIGKAHFIFSIGTDSFNNNM</sequence>
<dbReference type="PROSITE" id="PS51779">
    <property type="entry name" value="POTRA"/>
    <property type="match status" value="2"/>
</dbReference>
<dbReference type="AlphaFoldDB" id="A0A4P2VNG2"/>
<keyword evidence="12" id="KW-1185">Reference proteome</keyword>
<evidence type="ECO:0000256" key="9">
    <source>
        <dbReference type="SAM" id="SignalP"/>
    </source>
</evidence>
<dbReference type="InterPro" id="IPR023707">
    <property type="entry name" value="OM_assembly_BamA"/>
</dbReference>
<keyword evidence="7" id="KW-0998">Cell outer membrane</keyword>
<evidence type="ECO:0000256" key="3">
    <source>
        <dbReference type="ARBA" id="ARBA00022692"/>
    </source>
</evidence>
<keyword evidence="4 9" id="KW-0732">Signal</keyword>
<proteinExistence type="predicted"/>
<evidence type="ECO:0000256" key="8">
    <source>
        <dbReference type="NCBIfam" id="TIGR03303"/>
    </source>
</evidence>
<dbReference type="Proteomes" id="UP000291236">
    <property type="component" value="Chromosome"/>
</dbReference>
<evidence type="ECO:0000313" key="11">
    <source>
        <dbReference type="EMBL" id="BBH54408.1"/>
    </source>
</evidence>
<keyword evidence="2" id="KW-1134">Transmembrane beta strand</keyword>
<evidence type="ECO:0000256" key="1">
    <source>
        <dbReference type="ARBA" id="ARBA00004370"/>
    </source>
</evidence>
<reference evidence="11 12" key="1">
    <citation type="submission" date="2018-12" db="EMBL/GenBank/DDBJ databases">
        <title>Rubrispira sanarue gen. nov., sp., nov., a member of the order Silvanigrellales, isolated from a brackish lake in Hamamatsu Japan.</title>
        <authorList>
            <person name="Maejima Y."/>
            <person name="Iino T."/>
            <person name="Muraguchi Y."/>
            <person name="Fukuda K."/>
            <person name="Nojiri H."/>
            <person name="Ohkuma M."/>
            <person name="Moriuchi R."/>
            <person name="Dohra H."/>
            <person name="Kimbara K."/>
            <person name="Shintani M."/>
        </authorList>
    </citation>
    <scope>NUCLEOTIDE SEQUENCE [LARGE SCALE GENOMIC DNA]</scope>
    <source>
        <strain evidence="11 12">RF1110005</strain>
    </source>
</reference>
<evidence type="ECO:0000256" key="2">
    <source>
        <dbReference type="ARBA" id="ARBA00022452"/>
    </source>
</evidence>
<gene>
    <name evidence="11" type="primary">bamA</name>
    <name evidence="11" type="ORF">JCM31447_28730</name>
</gene>
<accession>A0A4P2VNG2</accession>
<name>A0A4P2VNG2_FLUSA</name>
<feature type="signal peptide" evidence="9">
    <location>
        <begin position="1"/>
        <end position="31"/>
    </location>
</feature>
<evidence type="ECO:0000256" key="5">
    <source>
        <dbReference type="ARBA" id="ARBA00022737"/>
    </source>
</evidence>
<keyword evidence="5" id="KW-0677">Repeat</keyword>
<feature type="domain" description="POTRA" evidence="10">
    <location>
        <begin position="45"/>
        <end position="113"/>
    </location>
</feature>
<dbReference type="GO" id="GO:0071709">
    <property type="term" value="P:membrane assembly"/>
    <property type="evidence" value="ECO:0007669"/>
    <property type="project" value="InterPro"/>
</dbReference>
<protein>
    <recommendedName>
        <fullName evidence="8">Outer membrane protein assembly factor BamA</fullName>
    </recommendedName>
</protein>
<organism evidence="11 12">
    <name type="scientific">Fluviispira sanaruensis</name>
    <dbReference type="NCBI Taxonomy" id="2493639"/>
    <lineage>
        <taxon>Bacteria</taxon>
        <taxon>Pseudomonadati</taxon>
        <taxon>Bdellovibrionota</taxon>
        <taxon>Oligoflexia</taxon>
        <taxon>Silvanigrellales</taxon>
        <taxon>Silvanigrellaceae</taxon>
        <taxon>Fluviispira</taxon>
    </lineage>
</organism>
<dbReference type="InterPro" id="IPR039910">
    <property type="entry name" value="D15-like"/>
</dbReference>
<dbReference type="OrthoDB" id="5287176at2"/>
<feature type="chain" id="PRO_5020416040" description="Outer membrane protein assembly factor BamA" evidence="9">
    <location>
        <begin position="32"/>
        <end position="807"/>
    </location>
</feature>
<dbReference type="Gene3D" id="3.10.20.310">
    <property type="entry name" value="membrane protein fhac"/>
    <property type="match status" value="5"/>
</dbReference>
<evidence type="ECO:0000256" key="6">
    <source>
        <dbReference type="ARBA" id="ARBA00023136"/>
    </source>
</evidence>